<dbReference type="PROSITE" id="PS51839">
    <property type="entry name" value="4FE4S_HC3"/>
    <property type="match status" value="1"/>
</dbReference>
<dbReference type="InterPro" id="IPR006963">
    <property type="entry name" value="Mopterin_OxRdtase_4Fe-4S_dom"/>
</dbReference>
<dbReference type="CDD" id="cd02773">
    <property type="entry name" value="MopB_Res-Cmplx1_Nad11"/>
    <property type="match status" value="1"/>
</dbReference>
<dbReference type="GO" id="GO:0051539">
    <property type="term" value="F:4 iron, 4 sulfur cluster binding"/>
    <property type="evidence" value="ECO:0007669"/>
    <property type="project" value="UniProtKB-KW"/>
</dbReference>
<keyword evidence="18" id="KW-0411">Iron-sulfur</keyword>
<evidence type="ECO:0000256" key="18">
    <source>
        <dbReference type="ARBA" id="ARBA00023014"/>
    </source>
</evidence>
<evidence type="ECO:0000256" key="4">
    <source>
        <dbReference type="ARBA" id="ARBA00012944"/>
    </source>
</evidence>
<dbReference type="PROSITE" id="PS51669">
    <property type="entry name" value="4FE4S_MOW_BIS_MGD"/>
    <property type="match status" value="1"/>
</dbReference>
<evidence type="ECO:0000256" key="14">
    <source>
        <dbReference type="ARBA" id="ARBA00022982"/>
    </source>
</evidence>
<feature type="domain" description="4Fe-4S His(Cys)3-ligated-type" evidence="28">
    <location>
        <begin position="241"/>
        <end position="280"/>
    </location>
</feature>
<evidence type="ECO:0000256" key="15">
    <source>
        <dbReference type="ARBA" id="ARBA00022990"/>
    </source>
</evidence>
<evidence type="ECO:0000256" key="2">
    <source>
        <dbReference type="ARBA" id="ARBA00004443"/>
    </source>
</evidence>
<dbReference type="InterPro" id="IPR006656">
    <property type="entry name" value="Mopterin_OxRdtase"/>
</dbReference>
<keyword evidence="22" id="KW-0472">Membrane</keyword>
<evidence type="ECO:0000256" key="12">
    <source>
        <dbReference type="ARBA" id="ARBA00022946"/>
    </source>
</evidence>
<keyword evidence="19" id="KW-0520">NAD</keyword>
<dbReference type="GO" id="GO:0016651">
    <property type="term" value="F:oxidoreductase activity, acting on NAD(P)H"/>
    <property type="evidence" value="ECO:0007669"/>
    <property type="project" value="InterPro"/>
</dbReference>
<evidence type="ECO:0000259" key="26">
    <source>
        <dbReference type="PROSITE" id="PS51085"/>
    </source>
</evidence>
<keyword evidence="20" id="KW-0830">Ubiquinone</keyword>
<dbReference type="PANTHER" id="PTHR43105">
    <property type="entry name" value="RESPIRATORY NITRATE REDUCTASE"/>
    <property type="match status" value="1"/>
</dbReference>
<evidence type="ECO:0000256" key="24">
    <source>
        <dbReference type="ARBA" id="ARBA00045300"/>
    </source>
</evidence>
<dbReference type="Pfam" id="PF10588">
    <property type="entry name" value="NADH-G_4Fe-4S_3"/>
    <property type="match status" value="1"/>
</dbReference>
<evidence type="ECO:0000256" key="3">
    <source>
        <dbReference type="ARBA" id="ARBA00005404"/>
    </source>
</evidence>
<dbReference type="GO" id="GO:0045271">
    <property type="term" value="C:respiratory chain complex I"/>
    <property type="evidence" value="ECO:0007669"/>
    <property type="project" value="UniProtKB-ARBA"/>
</dbReference>
<keyword evidence="10" id="KW-0479">Metal-binding</keyword>
<dbReference type="InterPro" id="IPR054351">
    <property type="entry name" value="NADH_UbQ_OxRdtase_ferredoxin"/>
</dbReference>
<dbReference type="Pfam" id="PF13510">
    <property type="entry name" value="Fer2_4"/>
    <property type="match status" value="1"/>
</dbReference>
<accession>A0A8X8BL96</accession>
<keyword evidence="21" id="KW-0496">Mitochondrion</keyword>
<dbReference type="Pfam" id="PF00384">
    <property type="entry name" value="Molybdopterin"/>
    <property type="match status" value="1"/>
</dbReference>
<evidence type="ECO:0000256" key="17">
    <source>
        <dbReference type="ARBA" id="ARBA00023004"/>
    </source>
</evidence>
<dbReference type="InterPro" id="IPR001041">
    <property type="entry name" value="2Fe-2S_ferredoxin-type"/>
</dbReference>
<evidence type="ECO:0000256" key="8">
    <source>
        <dbReference type="ARBA" id="ARBA00022660"/>
    </source>
</evidence>
<reference evidence="29 30" key="1">
    <citation type="journal article" date="2021" name="Cell">
        <title>Tracing the genetic footprints of vertebrate landing in non-teleost ray-finned fishes.</title>
        <authorList>
            <person name="Bi X."/>
            <person name="Wang K."/>
            <person name="Yang L."/>
            <person name="Pan H."/>
            <person name="Jiang H."/>
            <person name="Wei Q."/>
            <person name="Fang M."/>
            <person name="Yu H."/>
            <person name="Zhu C."/>
            <person name="Cai Y."/>
            <person name="He Y."/>
            <person name="Gan X."/>
            <person name="Zeng H."/>
            <person name="Yu D."/>
            <person name="Zhu Y."/>
            <person name="Jiang H."/>
            <person name="Qiu Q."/>
            <person name="Yang H."/>
            <person name="Zhang Y.E."/>
            <person name="Wang W."/>
            <person name="Zhu M."/>
            <person name="He S."/>
            <person name="Zhang G."/>
        </authorList>
    </citation>
    <scope>NUCLEOTIDE SEQUENCE [LARGE SCALE GENOMIC DNA]</scope>
    <source>
        <strain evidence="29">Bchr_013</strain>
    </source>
</reference>
<evidence type="ECO:0000256" key="20">
    <source>
        <dbReference type="ARBA" id="ARBA00023075"/>
    </source>
</evidence>
<dbReference type="EMBL" id="JAATIS010005477">
    <property type="protein sequence ID" value="KAG2458969.1"/>
    <property type="molecule type" value="Genomic_DNA"/>
</dbReference>
<evidence type="ECO:0000256" key="21">
    <source>
        <dbReference type="ARBA" id="ARBA00023128"/>
    </source>
</evidence>
<feature type="domain" description="4Fe-4S Mo/W bis-MGD-type" evidence="27">
    <location>
        <begin position="408"/>
        <end position="464"/>
    </location>
</feature>
<dbReference type="InterPro" id="IPR000283">
    <property type="entry name" value="NADH_UbQ_OxRdtase_75kDa_su_CS"/>
</dbReference>
<comment type="similarity">
    <text evidence="3">Belongs to the complex I 75 kDa subunit family.</text>
</comment>
<gene>
    <name evidence="29" type="primary">Ndufs1</name>
    <name evidence="29" type="ORF">GTO96_0020071</name>
</gene>
<dbReference type="FunFam" id="3.30.200.210:FF:000002">
    <property type="entry name" value="NADH-ubiquinone oxidoreductase 75 kDa subunit"/>
    <property type="match status" value="1"/>
</dbReference>
<comment type="catalytic activity">
    <reaction evidence="25">
        <text>a ubiquinone + NADH + 5 H(+)(in) = a ubiquinol + NAD(+) + 4 H(+)(out)</text>
        <dbReference type="Rhea" id="RHEA:29091"/>
        <dbReference type="Rhea" id="RHEA-COMP:9565"/>
        <dbReference type="Rhea" id="RHEA-COMP:9566"/>
        <dbReference type="ChEBI" id="CHEBI:15378"/>
        <dbReference type="ChEBI" id="CHEBI:16389"/>
        <dbReference type="ChEBI" id="CHEBI:17976"/>
        <dbReference type="ChEBI" id="CHEBI:57540"/>
        <dbReference type="ChEBI" id="CHEBI:57945"/>
        <dbReference type="EC" id="7.1.1.2"/>
    </reaction>
</comment>
<dbReference type="PROSITE" id="PS00641">
    <property type="entry name" value="COMPLEX1_75K_1"/>
    <property type="match status" value="1"/>
</dbReference>
<sequence>MSLSAGTVKVIELAVRTRPGDETSWMGRRIAPRGVLRVRSCAPEPRALTLANSGTPTRLSVSRRGFAKNECHLSAWQPEAVNANVSLLPVTDDASLSLSLYSAMLRLPLSQALLGLARHPRAPIPTKSHGACHSITLVHTLHLLFFFFFSFSAARTTATAASNLIEVFVDGQPVMVEPGTTVLQACEKLGVQIPRFCYHERLSVAGNCRMCLVEVEKAAKPVAACAMPVMKGWNILTNSEKTRKAREGVMEFLLANHPLDCPICDQGGECDLQDQSMMFGSDRSRLTDSKRAVEDKNIGPLIKTIMTRCIQCTRCIRFASEVAGVDDLGTTGRGNEMQVGTYVEKMFMSELSGNVIDICPVGALTSKPYAFTARPWETRYSTWFGVSTDGVHAQHLPGDLTVVSSCRCRKTESIDVLDAVGSNIVVSTRGGEVMRILPRLNEDVNEEWISDKTRFAYDGLKRQRLTQPLVKNASGQLVPTSWENALLQVAQVLQDVQGHNVAAIVGGLVDAEALVALKDLLNRLDSDSLCTEEVFPMAGAGTDLRSNYLLNTRIAGVEEADLLLLVGTNPRFEAPLFNARIRKSWLHNELQVALIGSPVDLSYTYNHLGESTQVLQEIASGRHPFCQVLKQAKKPMVVVGSASFQRDDATAILAAVSTIAQNAKASSGVEDSWKVLNVLHRVASQVAALDLGYKAGIEAIRKNPPKVLFLLGADGGCVTRQDLPKDCFVIYQGHHGDAGAPMADVVLPGAAYTEKNGTYVNTEGRAQQTRLAVTPPGIARDDWKIIRAISEVAGVLLPYDTLEDVRNRLAEVSPNLVRYNDVENCNYFKQALELSQSVNQKLLPSPLVPTQLTIRDFFMTDPISRASQTMAKCVKAATEGAQAVEEPSIC</sequence>
<feature type="non-terminal residue" evidence="29">
    <location>
        <position position="1"/>
    </location>
</feature>
<evidence type="ECO:0000256" key="13">
    <source>
        <dbReference type="ARBA" id="ARBA00022967"/>
    </source>
</evidence>
<dbReference type="CDD" id="cd00207">
    <property type="entry name" value="fer2"/>
    <property type="match status" value="1"/>
</dbReference>
<keyword evidence="13" id="KW-1278">Translocase</keyword>
<dbReference type="Gene3D" id="3.10.20.740">
    <property type="match status" value="1"/>
</dbReference>
<keyword evidence="6" id="KW-0813">Transport</keyword>
<evidence type="ECO:0000256" key="10">
    <source>
        <dbReference type="ARBA" id="ARBA00022723"/>
    </source>
</evidence>
<evidence type="ECO:0000256" key="22">
    <source>
        <dbReference type="ARBA" id="ARBA00023136"/>
    </source>
</evidence>
<dbReference type="GO" id="GO:0005743">
    <property type="term" value="C:mitochondrial inner membrane"/>
    <property type="evidence" value="ECO:0007669"/>
    <property type="project" value="UniProtKB-SubCell"/>
</dbReference>
<dbReference type="PROSITE" id="PS00642">
    <property type="entry name" value="COMPLEX1_75K_2"/>
    <property type="match status" value="1"/>
</dbReference>
<dbReference type="PROSITE" id="PS51085">
    <property type="entry name" value="2FE2S_FER_2"/>
    <property type="match status" value="1"/>
</dbReference>
<dbReference type="FunFam" id="3.30.70.20:FF:000002">
    <property type="entry name" value="NADH-ubiquinone oxidoreductase 75 kDa subunit"/>
    <property type="match status" value="1"/>
</dbReference>
<dbReference type="InterPro" id="IPR019574">
    <property type="entry name" value="NADH_UbQ_OxRdtase_Gsu_4Fe4S-bd"/>
</dbReference>
<comment type="subcellular location">
    <subcellularLocation>
        <location evidence="2">Mitochondrion inner membrane</location>
        <topology evidence="2">Peripheral membrane protein</topology>
        <orientation evidence="2">Matrix side</orientation>
    </subcellularLocation>
</comment>
<dbReference type="FunFam" id="3.40.50.740:FF:000002">
    <property type="entry name" value="NADH-ubiquinone oxidoreductase 75 kDa subunit, mitochondrial"/>
    <property type="match status" value="1"/>
</dbReference>
<comment type="function">
    <text evidence="24">Core subunit of the mitochondrial membrane respiratory chain NADH dehydrogenase (Complex I) which catalyzes electron transfer from NADH through the respiratory chain, using ubiquinone as an electron acceptor. Essential for catalysing the entry and efficient transfer of electrons within complex I. Plays a key role in the assembly and stability of complex I and participates in the association of complex I with ubiquinol-cytochrome reductase complex (Complex III) to form supercomplexes.</text>
</comment>
<evidence type="ECO:0000256" key="5">
    <source>
        <dbReference type="ARBA" id="ARBA00013888"/>
    </source>
</evidence>
<dbReference type="Gene3D" id="3.30.200.210">
    <property type="match status" value="1"/>
</dbReference>
<evidence type="ECO:0000256" key="6">
    <source>
        <dbReference type="ARBA" id="ARBA00022448"/>
    </source>
</evidence>
<dbReference type="InterPro" id="IPR050123">
    <property type="entry name" value="Prok_molybdopt-oxidoreductase"/>
</dbReference>
<evidence type="ECO:0000256" key="25">
    <source>
        <dbReference type="ARBA" id="ARBA00049551"/>
    </source>
</evidence>
<keyword evidence="17" id="KW-0408">Iron</keyword>
<dbReference type="Gene3D" id="3.30.70.20">
    <property type="match status" value="1"/>
</dbReference>
<evidence type="ECO:0000256" key="23">
    <source>
        <dbReference type="ARBA" id="ARBA00034078"/>
    </source>
</evidence>
<dbReference type="InterPro" id="IPR015405">
    <property type="entry name" value="NDUFS1-like_C"/>
</dbReference>
<evidence type="ECO:0000259" key="28">
    <source>
        <dbReference type="PROSITE" id="PS51839"/>
    </source>
</evidence>
<dbReference type="SUPFAM" id="SSF54862">
    <property type="entry name" value="4Fe-4S ferredoxins"/>
    <property type="match status" value="1"/>
</dbReference>
<feature type="non-terminal residue" evidence="29">
    <location>
        <position position="890"/>
    </location>
</feature>
<dbReference type="GO" id="GO:0051537">
    <property type="term" value="F:2 iron, 2 sulfur cluster binding"/>
    <property type="evidence" value="ECO:0007669"/>
    <property type="project" value="UniProtKB-KW"/>
</dbReference>
<comment type="cofactor">
    <cofactor evidence="1">
        <name>[4Fe-4S] cluster</name>
        <dbReference type="ChEBI" id="CHEBI:49883"/>
    </cofactor>
</comment>
<organism evidence="29 30">
    <name type="scientific">Polypterus senegalus</name>
    <name type="common">Senegal bichir</name>
    <dbReference type="NCBI Taxonomy" id="55291"/>
    <lineage>
        <taxon>Eukaryota</taxon>
        <taxon>Metazoa</taxon>
        <taxon>Chordata</taxon>
        <taxon>Craniata</taxon>
        <taxon>Vertebrata</taxon>
        <taxon>Euteleostomi</taxon>
        <taxon>Actinopterygii</taxon>
        <taxon>Polypteriformes</taxon>
        <taxon>Polypteridae</taxon>
        <taxon>Polypterus</taxon>
    </lineage>
</organism>
<dbReference type="InterPro" id="IPR036010">
    <property type="entry name" value="2Fe-2S_ferredoxin-like_sf"/>
</dbReference>
<evidence type="ECO:0000256" key="16">
    <source>
        <dbReference type="ARBA" id="ARBA00023002"/>
    </source>
</evidence>
<dbReference type="EC" id="7.1.1.2" evidence="4"/>
<dbReference type="Pfam" id="PF22117">
    <property type="entry name" value="Fer4_Nqo3"/>
    <property type="match status" value="1"/>
</dbReference>
<dbReference type="FunFam" id="3.10.20.740:FF:000001">
    <property type="entry name" value="NADH-quinone oxidoreductase subunit G"/>
    <property type="match status" value="1"/>
</dbReference>
<dbReference type="Pfam" id="PF22151">
    <property type="entry name" value="Fer4_NDSU1"/>
    <property type="match status" value="1"/>
</dbReference>
<keyword evidence="7" id="KW-0004">4Fe-4S</keyword>
<proteinExistence type="inferred from homology"/>
<keyword evidence="16" id="KW-0560">Oxidoreductase</keyword>
<evidence type="ECO:0000259" key="27">
    <source>
        <dbReference type="PROSITE" id="PS51669"/>
    </source>
</evidence>
<evidence type="ECO:0000256" key="9">
    <source>
        <dbReference type="ARBA" id="ARBA00022714"/>
    </source>
</evidence>
<evidence type="ECO:0000256" key="19">
    <source>
        <dbReference type="ARBA" id="ARBA00023027"/>
    </source>
</evidence>
<evidence type="ECO:0000256" key="11">
    <source>
        <dbReference type="ARBA" id="ARBA00022792"/>
    </source>
</evidence>
<evidence type="ECO:0000313" key="30">
    <source>
        <dbReference type="Proteomes" id="UP000886611"/>
    </source>
</evidence>
<dbReference type="PROSITE" id="PS00643">
    <property type="entry name" value="COMPLEX1_75K_3"/>
    <property type="match status" value="1"/>
</dbReference>
<keyword evidence="14" id="KW-0249">Electron transport</keyword>
<dbReference type="SUPFAM" id="SSF54292">
    <property type="entry name" value="2Fe-2S ferredoxin-like"/>
    <property type="match status" value="1"/>
</dbReference>
<dbReference type="SUPFAM" id="SSF53706">
    <property type="entry name" value="Formate dehydrogenase/DMSO reductase, domains 1-3"/>
    <property type="match status" value="1"/>
</dbReference>
<comment type="cofactor">
    <cofactor evidence="23">
        <name>[2Fe-2S] cluster</name>
        <dbReference type="ChEBI" id="CHEBI:190135"/>
    </cofactor>
</comment>
<keyword evidence="12" id="KW-0809">Transit peptide</keyword>
<dbReference type="Gene3D" id="3.40.50.740">
    <property type="match status" value="1"/>
</dbReference>
<dbReference type="GO" id="GO:0046872">
    <property type="term" value="F:metal ion binding"/>
    <property type="evidence" value="ECO:0007669"/>
    <property type="project" value="UniProtKB-KW"/>
</dbReference>
<evidence type="ECO:0000256" key="1">
    <source>
        <dbReference type="ARBA" id="ARBA00001966"/>
    </source>
</evidence>
<keyword evidence="15" id="KW-0007">Acetylation</keyword>
<dbReference type="PANTHER" id="PTHR43105:SF13">
    <property type="entry name" value="NADH-UBIQUINONE OXIDOREDUCTASE 75 KDA SUBUNIT, MITOCHONDRIAL"/>
    <property type="match status" value="1"/>
</dbReference>
<evidence type="ECO:0000313" key="29">
    <source>
        <dbReference type="EMBL" id="KAG2458969.1"/>
    </source>
</evidence>
<dbReference type="AlphaFoldDB" id="A0A8X8BL96"/>
<name>A0A8X8BL96_POLSE</name>
<evidence type="ECO:0000256" key="7">
    <source>
        <dbReference type="ARBA" id="ARBA00022485"/>
    </source>
</evidence>
<comment type="caution">
    <text evidence="29">The sequence shown here is derived from an EMBL/GenBank/DDBJ whole genome shotgun (WGS) entry which is preliminary data.</text>
</comment>
<keyword evidence="11" id="KW-0999">Mitochondrion inner membrane</keyword>
<dbReference type="GO" id="GO:0008137">
    <property type="term" value="F:NADH dehydrogenase (ubiquinone) activity"/>
    <property type="evidence" value="ECO:0007669"/>
    <property type="project" value="UniProtKB-EC"/>
</dbReference>
<dbReference type="GO" id="GO:0042773">
    <property type="term" value="P:ATP synthesis coupled electron transport"/>
    <property type="evidence" value="ECO:0007669"/>
    <property type="project" value="InterPro"/>
</dbReference>
<dbReference type="Pfam" id="PF09326">
    <property type="entry name" value="NADH_dhqG_C"/>
    <property type="match status" value="1"/>
</dbReference>
<keyword evidence="8" id="KW-0679">Respiratory chain</keyword>
<dbReference type="SMART" id="SM00929">
    <property type="entry name" value="NADH-G_4Fe-4S_3"/>
    <property type="match status" value="1"/>
</dbReference>
<dbReference type="Proteomes" id="UP000886611">
    <property type="component" value="Unassembled WGS sequence"/>
</dbReference>
<protein>
    <recommendedName>
        <fullName evidence="5">NADH-ubiquinone oxidoreductase 75 kDa subunit, mitochondrial</fullName>
        <ecNumber evidence="4">7.1.1.2</ecNumber>
    </recommendedName>
</protein>
<feature type="domain" description="2Fe-2S ferredoxin-type" evidence="26">
    <location>
        <begin position="163"/>
        <end position="241"/>
    </location>
</feature>
<keyword evidence="30" id="KW-1185">Reference proteome</keyword>
<keyword evidence="9" id="KW-0001">2Fe-2S</keyword>